<proteinExistence type="predicted"/>
<evidence type="ECO:0000256" key="1">
    <source>
        <dbReference type="SAM" id="MobiDB-lite"/>
    </source>
</evidence>
<sequence>MHDDETIHSMMDDDNSSNETSAEKQRINATIPTKGDQRYSAACSGTLTAEPCRSFAATTTQHDVPWIAEISINLAVPFQRHGVSNRSKMPNTLFSAIAAAIRAAALH</sequence>
<protein>
    <submittedName>
        <fullName evidence="2">Uncharacterized protein</fullName>
    </submittedName>
</protein>
<keyword evidence="3" id="KW-1185">Reference proteome</keyword>
<feature type="compositionally biased region" description="Basic and acidic residues" evidence="1">
    <location>
        <begin position="1"/>
        <end position="11"/>
    </location>
</feature>
<dbReference type="RefSeq" id="XP_013957688.1">
    <property type="nucleotide sequence ID" value="XM_014102213.1"/>
</dbReference>
<name>G9MNL0_HYPVG</name>
<gene>
    <name evidence="2" type="ORF">TRIVIDRAFT_220731</name>
</gene>
<dbReference type="HOGENOM" id="CLU_2210422_0_0_1"/>
<dbReference type="EMBL" id="ABDF02000005">
    <property type="protein sequence ID" value="EHK23466.1"/>
    <property type="molecule type" value="Genomic_DNA"/>
</dbReference>
<organism evidence="2 3">
    <name type="scientific">Hypocrea virens (strain Gv29-8 / FGSC 10586)</name>
    <name type="common">Gliocladium virens</name>
    <name type="synonym">Trichoderma virens</name>
    <dbReference type="NCBI Taxonomy" id="413071"/>
    <lineage>
        <taxon>Eukaryota</taxon>
        <taxon>Fungi</taxon>
        <taxon>Dikarya</taxon>
        <taxon>Ascomycota</taxon>
        <taxon>Pezizomycotina</taxon>
        <taxon>Sordariomycetes</taxon>
        <taxon>Hypocreomycetidae</taxon>
        <taxon>Hypocreales</taxon>
        <taxon>Hypocreaceae</taxon>
        <taxon>Trichoderma</taxon>
    </lineage>
</organism>
<reference evidence="2 3" key="1">
    <citation type="journal article" date="2011" name="Genome Biol.">
        <title>Comparative genome sequence analysis underscores mycoparasitism as the ancestral life style of Trichoderma.</title>
        <authorList>
            <person name="Kubicek C.P."/>
            <person name="Herrera-Estrella A."/>
            <person name="Seidl-Seiboth V."/>
            <person name="Martinez D.A."/>
            <person name="Druzhinina I.S."/>
            <person name="Thon M."/>
            <person name="Zeilinger S."/>
            <person name="Casas-Flores S."/>
            <person name="Horwitz B.A."/>
            <person name="Mukherjee P.K."/>
            <person name="Mukherjee M."/>
            <person name="Kredics L."/>
            <person name="Alcaraz L.D."/>
            <person name="Aerts A."/>
            <person name="Antal Z."/>
            <person name="Atanasova L."/>
            <person name="Cervantes-Badillo M.G."/>
            <person name="Challacombe J."/>
            <person name="Chertkov O."/>
            <person name="McCluskey K."/>
            <person name="Coulpier F."/>
            <person name="Deshpande N."/>
            <person name="von Doehren H."/>
            <person name="Ebbole D.J."/>
            <person name="Esquivel-Naranjo E.U."/>
            <person name="Fekete E."/>
            <person name="Flipphi M."/>
            <person name="Glaser F."/>
            <person name="Gomez-Rodriguez E.Y."/>
            <person name="Gruber S."/>
            <person name="Han C."/>
            <person name="Henrissat B."/>
            <person name="Hermosa R."/>
            <person name="Hernandez-Onate M."/>
            <person name="Karaffa L."/>
            <person name="Kosti I."/>
            <person name="Le Crom S."/>
            <person name="Lindquist E."/>
            <person name="Lucas S."/>
            <person name="Luebeck M."/>
            <person name="Luebeck P.S."/>
            <person name="Margeot A."/>
            <person name="Metz B."/>
            <person name="Misra M."/>
            <person name="Nevalainen H."/>
            <person name="Omann M."/>
            <person name="Packer N."/>
            <person name="Perrone G."/>
            <person name="Uresti-Rivera E.E."/>
            <person name="Salamov A."/>
            <person name="Schmoll M."/>
            <person name="Seiboth B."/>
            <person name="Shapiro H."/>
            <person name="Sukno S."/>
            <person name="Tamayo-Ramos J.A."/>
            <person name="Tisch D."/>
            <person name="Wiest A."/>
            <person name="Wilkinson H.H."/>
            <person name="Zhang M."/>
            <person name="Coutinho P.M."/>
            <person name="Kenerley C.M."/>
            <person name="Monte E."/>
            <person name="Baker S.E."/>
            <person name="Grigoriev I.V."/>
        </authorList>
    </citation>
    <scope>NUCLEOTIDE SEQUENCE [LARGE SCALE GENOMIC DNA]</scope>
    <source>
        <strain evidence="3">Gv29-8 / FGSC 10586</strain>
    </source>
</reference>
<dbReference type="AlphaFoldDB" id="G9MNL0"/>
<accession>G9MNL0</accession>
<dbReference type="VEuPathDB" id="FungiDB:TRIVIDRAFT_220731"/>
<comment type="caution">
    <text evidence="2">The sequence shown here is derived from an EMBL/GenBank/DDBJ whole genome shotgun (WGS) entry which is preliminary data.</text>
</comment>
<dbReference type="GeneID" id="25791501"/>
<evidence type="ECO:0000313" key="3">
    <source>
        <dbReference type="Proteomes" id="UP000007115"/>
    </source>
</evidence>
<feature type="region of interest" description="Disordered" evidence="1">
    <location>
        <begin position="1"/>
        <end position="36"/>
    </location>
</feature>
<evidence type="ECO:0000313" key="2">
    <source>
        <dbReference type="EMBL" id="EHK23466.1"/>
    </source>
</evidence>
<dbReference type="InParanoid" id="G9MNL0"/>
<dbReference type="Proteomes" id="UP000007115">
    <property type="component" value="Unassembled WGS sequence"/>
</dbReference>